<evidence type="ECO:0000259" key="2">
    <source>
        <dbReference type="Pfam" id="PF01106"/>
    </source>
</evidence>
<dbReference type="InterPro" id="IPR001075">
    <property type="entry name" value="NIF_FeS_clus_asmbl_NifU_C"/>
</dbReference>
<organism evidence="4 5">
    <name type="scientific">Sphingomonas limnosediminicola</name>
    <dbReference type="NCBI Taxonomy" id="940133"/>
    <lineage>
        <taxon>Bacteria</taxon>
        <taxon>Pseudomonadati</taxon>
        <taxon>Pseudomonadota</taxon>
        <taxon>Alphaproteobacteria</taxon>
        <taxon>Sphingomonadales</taxon>
        <taxon>Sphingomonadaceae</taxon>
        <taxon>Sphingomonas</taxon>
    </lineage>
</organism>
<gene>
    <name evidence="4" type="primary">nfuA</name>
    <name evidence="4" type="ORF">GCM10022276_27980</name>
</gene>
<reference evidence="5" key="1">
    <citation type="journal article" date="2019" name="Int. J. Syst. Evol. Microbiol.">
        <title>The Global Catalogue of Microorganisms (GCM) 10K type strain sequencing project: providing services to taxonomists for standard genome sequencing and annotation.</title>
        <authorList>
            <consortium name="The Broad Institute Genomics Platform"/>
            <consortium name="The Broad Institute Genome Sequencing Center for Infectious Disease"/>
            <person name="Wu L."/>
            <person name="Ma J."/>
        </authorList>
    </citation>
    <scope>NUCLEOTIDE SEQUENCE [LARGE SCALE GENOMIC DNA]</scope>
    <source>
        <strain evidence="5">JCM 17543</strain>
    </source>
</reference>
<dbReference type="Gene3D" id="3.30.300.130">
    <property type="entry name" value="Fe-S cluster assembly (FSCA)"/>
    <property type="match status" value="1"/>
</dbReference>
<dbReference type="Gene3D" id="2.60.300.12">
    <property type="entry name" value="HesB-like domain"/>
    <property type="match status" value="1"/>
</dbReference>
<evidence type="ECO:0000313" key="4">
    <source>
        <dbReference type="EMBL" id="GAA3907997.1"/>
    </source>
</evidence>
<dbReference type="SUPFAM" id="SSF89360">
    <property type="entry name" value="HesB-like domain"/>
    <property type="match status" value="1"/>
</dbReference>
<dbReference type="Pfam" id="PF01106">
    <property type="entry name" value="NifU"/>
    <property type="match status" value="1"/>
</dbReference>
<dbReference type="Proteomes" id="UP001500827">
    <property type="component" value="Unassembled WGS sequence"/>
</dbReference>
<evidence type="ECO:0000256" key="1">
    <source>
        <dbReference type="SAM" id="MobiDB-lite"/>
    </source>
</evidence>
<feature type="region of interest" description="Disordered" evidence="1">
    <location>
        <begin position="1"/>
        <end position="31"/>
    </location>
</feature>
<dbReference type="Pfam" id="PF01521">
    <property type="entry name" value="Fe-S_biosyn"/>
    <property type="match status" value="1"/>
</dbReference>
<evidence type="ECO:0000259" key="3">
    <source>
        <dbReference type="Pfam" id="PF01521"/>
    </source>
</evidence>
<evidence type="ECO:0000313" key="5">
    <source>
        <dbReference type="Proteomes" id="UP001500827"/>
    </source>
</evidence>
<feature type="domain" description="NIF system FeS cluster assembly NifU C-terminal" evidence="2">
    <location>
        <begin position="144"/>
        <end position="209"/>
    </location>
</feature>
<protein>
    <submittedName>
        <fullName evidence="4">Fe-S biogenesis protein NfuA</fullName>
    </submittedName>
</protein>
<keyword evidence="5" id="KW-1185">Reference proteome</keyword>
<sequence>MQTTYATPARSEASARGQTLGLPQREKSFPCGPPVTITDKALKKIVEAKQKLGLPVKGLRVSAHPRSVLRADFSLRFVPAGEEDSPADSIHRYEGIDLYVASDSAPYLEGATIDFVFSLLSSDFKVEAPLRRLDTPQSRTAAKIQQVLDEEVIPALATHGGGAVVVDFKDGVVFLELTGGCQGCRLAGATMKDGIEASIRRSFPEITEVRDVTKHADGKSPYA</sequence>
<feature type="domain" description="Core" evidence="3">
    <location>
        <begin position="35"/>
        <end position="129"/>
    </location>
</feature>
<accession>A0ABP7LUQ4</accession>
<comment type="caution">
    <text evidence="4">The sequence shown here is derived from an EMBL/GenBank/DDBJ whole genome shotgun (WGS) entry which is preliminary data.</text>
</comment>
<dbReference type="InterPro" id="IPR035903">
    <property type="entry name" value="HesB-like_dom_sf"/>
</dbReference>
<dbReference type="InterPro" id="IPR034904">
    <property type="entry name" value="FSCA_dom_sf"/>
</dbReference>
<dbReference type="SUPFAM" id="SSF117916">
    <property type="entry name" value="Fe-S cluster assembly (FSCA) domain-like"/>
    <property type="match status" value="1"/>
</dbReference>
<dbReference type="PANTHER" id="PTHR11178">
    <property type="entry name" value="IRON-SULFUR CLUSTER SCAFFOLD PROTEIN NFU-RELATED"/>
    <property type="match status" value="1"/>
</dbReference>
<dbReference type="PANTHER" id="PTHR11178:SF51">
    <property type="entry name" value="FE_S BIOGENESIS PROTEIN NFUA"/>
    <property type="match status" value="1"/>
</dbReference>
<name>A0ABP7LUQ4_9SPHN</name>
<dbReference type="EMBL" id="BAABBM010000001">
    <property type="protein sequence ID" value="GAA3907997.1"/>
    <property type="molecule type" value="Genomic_DNA"/>
</dbReference>
<dbReference type="InterPro" id="IPR000361">
    <property type="entry name" value="ATAP_core_dom"/>
</dbReference>
<dbReference type="RefSeq" id="WP_344700308.1">
    <property type="nucleotide sequence ID" value="NZ_BAABBM010000001.1"/>
</dbReference>
<proteinExistence type="predicted"/>